<reference evidence="2 3" key="2">
    <citation type="journal article" date="2019" name="G3 (Bethesda)">
        <title>Hybrid Assembly of the Genome of the Entomopathogenic Nematode Steinernema carpocapsae Identifies the X-Chromosome.</title>
        <authorList>
            <person name="Serra L."/>
            <person name="Macchietto M."/>
            <person name="Macias-Munoz A."/>
            <person name="McGill C.J."/>
            <person name="Rodriguez I.M."/>
            <person name="Rodriguez B."/>
            <person name="Murad R."/>
            <person name="Mortazavi A."/>
        </authorList>
    </citation>
    <scope>NUCLEOTIDE SEQUENCE [LARGE SCALE GENOMIC DNA]</scope>
    <source>
        <strain evidence="2 3">ALL</strain>
    </source>
</reference>
<sequence length="94" mass="10320">MTGQTGTEARLEMAERPVGSALFVSETDRSFSVNELQMTPLRDFHTCPSLLVAMMLFAAVIFLGVTTGSVILDCSQTPMYSSQPQQYPGDLRNQ</sequence>
<keyword evidence="3" id="KW-1185">Reference proteome</keyword>
<name>A0A4U5LP67_STECR</name>
<keyword evidence="1" id="KW-0812">Transmembrane</keyword>
<comment type="caution">
    <text evidence="2">The sequence shown here is derived from an EMBL/GenBank/DDBJ whole genome shotgun (WGS) entry which is preliminary data.</text>
</comment>
<dbReference type="EMBL" id="AZBU02000014">
    <property type="protein sequence ID" value="TKR57689.1"/>
    <property type="molecule type" value="Genomic_DNA"/>
</dbReference>
<accession>A0A4U5LP67</accession>
<gene>
    <name evidence="2" type="ORF">L596_030359</name>
</gene>
<evidence type="ECO:0000313" key="3">
    <source>
        <dbReference type="Proteomes" id="UP000298663"/>
    </source>
</evidence>
<keyword evidence="1" id="KW-1133">Transmembrane helix</keyword>
<evidence type="ECO:0000256" key="1">
    <source>
        <dbReference type="SAM" id="Phobius"/>
    </source>
</evidence>
<dbReference type="AlphaFoldDB" id="A0A4U5LP67"/>
<dbReference type="Proteomes" id="UP000298663">
    <property type="component" value="Unassembled WGS sequence"/>
</dbReference>
<proteinExistence type="predicted"/>
<protein>
    <submittedName>
        <fullName evidence="2">Uncharacterized protein</fullName>
    </submittedName>
</protein>
<keyword evidence="1" id="KW-0472">Membrane</keyword>
<organism evidence="2 3">
    <name type="scientific">Steinernema carpocapsae</name>
    <name type="common">Entomopathogenic nematode</name>
    <dbReference type="NCBI Taxonomy" id="34508"/>
    <lineage>
        <taxon>Eukaryota</taxon>
        <taxon>Metazoa</taxon>
        <taxon>Ecdysozoa</taxon>
        <taxon>Nematoda</taxon>
        <taxon>Chromadorea</taxon>
        <taxon>Rhabditida</taxon>
        <taxon>Tylenchina</taxon>
        <taxon>Panagrolaimomorpha</taxon>
        <taxon>Strongyloidoidea</taxon>
        <taxon>Steinernematidae</taxon>
        <taxon>Steinernema</taxon>
    </lineage>
</organism>
<evidence type="ECO:0000313" key="2">
    <source>
        <dbReference type="EMBL" id="TKR57689.1"/>
    </source>
</evidence>
<feature type="transmembrane region" description="Helical" evidence="1">
    <location>
        <begin position="50"/>
        <end position="72"/>
    </location>
</feature>
<reference evidence="2 3" key="1">
    <citation type="journal article" date="2015" name="Genome Biol.">
        <title>Comparative genomics of Steinernema reveals deeply conserved gene regulatory networks.</title>
        <authorList>
            <person name="Dillman A.R."/>
            <person name="Macchietto M."/>
            <person name="Porter C.F."/>
            <person name="Rogers A."/>
            <person name="Williams B."/>
            <person name="Antoshechkin I."/>
            <person name="Lee M.M."/>
            <person name="Goodwin Z."/>
            <person name="Lu X."/>
            <person name="Lewis E.E."/>
            <person name="Goodrich-Blair H."/>
            <person name="Stock S.P."/>
            <person name="Adams B.J."/>
            <person name="Sternberg P.W."/>
            <person name="Mortazavi A."/>
        </authorList>
    </citation>
    <scope>NUCLEOTIDE SEQUENCE [LARGE SCALE GENOMIC DNA]</scope>
    <source>
        <strain evidence="2 3">ALL</strain>
    </source>
</reference>